<evidence type="ECO:0000313" key="2">
    <source>
        <dbReference type="EMBL" id="RPE65044.1"/>
    </source>
</evidence>
<dbReference type="SUPFAM" id="SSF75169">
    <property type="entry name" value="DsrEFH-like"/>
    <property type="match status" value="1"/>
</dbReference>
<gene>
    <name evidence="2" type="ORF">EDC62_2170</name>
</gene>
<dbReference type="AlphaFoldDB" id="A0A3N4UWG2"/>
<dbReference type="EMBL" id="RKQL01000005">
    <property type="protein sequence ID" value="RPE65044.1"/>
    <property type="molecule type" value="Genomic_DNA"/>
</dbReference>
<dbReference type="PROSITE" id="PS51318">
    <property type="entry name" value="TAT"/>
    <property type="match status" value="1"/>
</dbReference>
<keyword evidence="3" id="KW-1185">Reference proteome</keyword>
<name>A0A3N4UWG2_9BURK</name>
<evidence type="ECO:0008006" key="4">
    <source>
        <dbReference type="Google" id="ProtNLM"/>
    </source>
</evidence>
<feature type="signal peptide" evidence="1">
    <location>
        <begin position="1"/>
        <end position="35"/>
    </location>
</feature>
<dbReference type="OrthoDB" id="14053at2"/>
<proteinExistence type="predicted"/>
<evidence type="ECO:0000256" key="1">
    <source>
        <dbReference type="SAM" id="SignalP"/>
    </source>
</evidence>
<feature type="chain" id="PRO_5018195768" description="Intracellular sulfur oxidation DsrE/DsrF family protein" evidence="1">
    <location>
        <begin position="36"/>
        <end position="181"/>
    </location>
</feature>
<organism evidence="2 3">
    <name type="scientific">Tibeticola sediminis</name>
    <dbReference type="NCBI Taxonomy" id="1917811"/>
    <lineage>
        <taxon>Bacteria</taxon>
        <taxon>Pseudomonadati</taxon>
        <taxon>Pseudomonadota</taxon>
        <taxon>Betaproteobacteria</taxon>
        <taxon>Burkholderiales</taxon>
        <taxon>Comamonadaceae</taxon>
        <taxon>Tibeticola</taxon>
    </lineage>
</organism>
<dbReference type="Gene3D" id="3.40.1260.10">
    <property type="entry name" value="DsrEFH-like"/>
    <property type="match status" value="1"/>
</dbReference>
<dbReference type="InterPro" id="IPR027396">
    <property type="entry name" value="DsrEFH-like"/>
</dbReference>
<dbReference type="RefSeq" id="WP_124223563.1">
    <property type="nucleotide sequence ID" value="NZ_RKQL01000005.1"/>
</dbReference>
<comment type="caution">
    <text evidence="2">The sequence shown here is derived from an EMBL/GenBank/DDBJ whole genome shotgun (WGS) entry which is preliminary data.</text>
</comment>
<sequence>MSPFPKLRILARRVALATFILGAAGLAAAPAQAQAQRVQTPYAKPKVLFDMYLDHPDKMATALYWVRSFVNPLTEAPYSFFDEDMKIIVLLHGTEIVTVARKNEARYAEVVQRMRYYAERGVKFRVCGLALADYGYTPEELQPFVEVAPSAMTELVHWQNQGYALVMPQVVDKKLSIEAIR</sequence>
<dbReference type="PANTHER" id="PTHR37691">
    <property type="entry name" value="BLR3518 PROTEIN"/>
    <property type="match status" value="1"/>
</dbReference>
<dbReference type="InterPro" id="IPR006311">
    <property type="entry name" value="TAT_signal"/>
</dbReference>
<keyword evidence="1" id="KW-0732">Signal</keyword>
<protein>
    <recommendedName>
        <fullName evidence="4">Intracellular sulfur oxidation DsrE/DsrF family protein</fullName>
    </recommendedName>
</protein>
<dbReference type="PANTHER" id="PTHR37691:SF1">
    <property type="entry name" value="BLR3518 PROTEIN"/>
    <property type="match status" value="1"/>
</dbReference>
<evidence type="ECO:0000313" key="3">
    <source>
        <dbReference type="Proteomes" id="UP000272193"/>
    </source>
</evidence>
<accession>A0A3N4UWG2</accession>
<reference evidence="2 3" key="1">
    <citation type="submission" date="2018-11" db="EMBL/GenBank/DDBJ databases">
        <title>Genomic Encyclopedia of Type Strains, Phase IV (KMG-IV): sequencing the most valuable type-strain genomes for metagenomic binning, comparative biology and taxonomic classification.</title>
        <authorList>
            <person name="Goeker M."/>
        </authorList>
    </citation>
    <scope>NUCLEOTIDE SEQUENCE [LARGE SCALE GENOMIC DNA]</scope>
    <source>
        <strain evidence="2 3">DSM 101684</strain>
    </source>
</reference>
<dbReference type="InterPro" id="IPR003787">
    <property type="entry name" value="Sulphur_relay_DsrE/F-like"/>
</dbReference>
<dbReference type="Pfam" id="PF02635">
    <property type="entry name" value="DsrE"/>
    <property type="match status" value="1"/>
</dbReference>
<dbReference type="Proteomes" id="UP000272193">
    <property type="component" value="Unassembled WGS sequence"/>
</dbReference>